<keyword evidence="3" id="KW-0731">Sigma factor</keyword>
<keyword evidence="4" id="KW-0804">Transcription</keyword>
<accession>A0ABP7Q1P9</accession>
<dbReference type="SUPFAM" id="SSF88946">
    <property type="entry name" value="Sigma2 domain of RNA polymerase sigma factors"/>
    <property type="match status" value="1"/>
</dbReference>
<gene>
    <name evidence="7" type="ORF">GCM10022210_26780</name>
</gene>
<evidence type="ECO:0000256" key="4">
    <source>
        <dbReference type="ARBA" id="ARBA00023163"/>
    </source>
</evidence>
<keyword evidence="2" id="KW-0805">Transcription regulation</keyword>
<evidence type="ECO:0000256" key="1">
    <source>
        <dbReference type="ARBA" id="ARBA00010641"/>
    </source>
</evidence>
<dbReference type="PANTHER" id="PTHR43133:SF46">
    <property type="entry name" value="RNA POLYMERASE SIGMA-70 FACTOR ECF SUBFAMILY"/>
    <property type="match status" value="1"/>
</dbReference>
<dbReference type="InterPro" id="IPR013324">
    <property type="entry name" value="RNA_pol_sigma_r3/r4-like"/>
</dbReference>
<evidence type="ECO:0000259" key="6">
    <source>
        <dbReference type="Pfam" id="PF08281"/>
    </source>
</evidence>
<feature type="domain" description="RNA polymerase sigma factor 70 region 4 type 2" evidence="6">
    <location>
        <begin position="127"/>
        <end position="174"/>
    </location>
</feature>
<proteinExistence type="inferred from homology"/>
<dbReference type="InterPro" id="IPR013325">
    <property type="entry name" value="RNA_pol_sigma_r2"/>
</dbReference>
<dbReference type="InterPro" id="IPR036388">
    <property type="entry name" value="WH-like_DNA-bd_sf"/>
</dbReference>
<organism evidence="7 8">
    <name type="scientific">Mucilaginibacter dorajii</name>
    <dbReference type="NCBI Taxonomy" id="692994"/>
    <lineage>
        <taxon>Bacteria</taxon>
        <taxon>Pseudomonadati</taxon>
        <taxon>Bacteroidota</taxon>
        <taxon>Sphingobacteriia</taxon>
        <taxon>Sphingobacteriales</taxon>
        <taxon>Sphingobacteriaceae</taxon>
        <taxon>Mucilaginibacter</taxon>
    </lineage>
</organism>
<dbReference type="Gene3D" id="1.10.1740.10">
    <property type="match status" value="1"/>
</dbReference>
<dbReference type="Proteomes" id="UP001500742">
    <property type="component" value="Unassembled WGS sequence"/>
</dbReference>
<dbReference type="RefSeq" id="WP_259087668.1">
    <property type="nucleotide sequence ID" value="NZ_BAAAZC010000019.1"/>
</dbReference>
<reference evidence="8" key="1">
    <citation type="journal article" date="2019" name="Int. J. Syst. Evol. Microbiol.">
        <title>The Global Catalogue of Microorganisms (GCM) 10K type strain sequencing project: providing services to taxonomists for standard genome sequencing and annotation.</title>
        <authorList>
            <consortium name="The Broad Institute Genomics Platform"/>
            <consortium name="The Broad Institute Genome Sequencing Center for Infectious Disease"/>
            <person name="Wu L."/>
            <person name="Ma J."/>
        </authorList>
    </citation>
    <scope>NUCLEOTIDE SEQUENCE [LARGE SCALE GENOMIC DNA]</scope>
    <source>
        <strain evidence="8">JCM 16601</strain>
    </source>
</reference>
<dbReference type="EMBL" id="BAAAZC010000019">
    <property type="protein sequence ID" value="GAA3975016.1"/>
    <property type="molecule type" value="Genomic_DNA"/>
</dbReference>
<sequence>MHITPEGDCNEKELLRLFQKGDETAFNAIYVLYSKQLFRKILHMVNDEHTAKELLQDLFMKIWENRKHIDPAKSFKSYLYTIGVNLVYDHFRKAGRDKQLASQLLLMAVDQYTHIEEAIVNKDNMNLIRNAVNKLSPQRKKVFILCKLEGKSYEEVSQELHISTSTIHDHMVKANYAVRNYLNSHPDLVAYSLAAMIFLY</sequence>
<dbReference type="InterPro" id="IPR014284">
    <property type="entry name" value="RNA_pol_sigma-70_dom"/>
</dbReference>
<evidence type="ECO:0000256" key="3">
    <source>
        <dbReference type="ARBA" id="ARBA00023082"/>
    </source>
</evidence>
<dbReference type="CDD" id="cd06171">
    <property type="entry name" value="Sigma70_r4"/>
    <property type="match status" value="1"/>
</dbReference>
<evidence type="ECO:0000259" key="5">
    <source>
        <dbReference type="Pfam" id="PF04542"/>
    </source>
</evidence>
<dbReference type="PANTHER" id="PTHR43133">
    <property type="entry name" value="RNA POLYMERASE ECF-TYPE SIGMA FACTO"/>
    <property type="match status" value="1"/>
</dbReference>
<comment type="similarity">
    <text evidence="1">Belongs to the sigma-70 factor family. ECF subfamily.</text>
</comment>
<evidence type="ECO:0000313" key="8">
    <source>
        <dbReference type="Proteomes" id="UP001500742"/>
    </source>
</evidence>
<dbReference type="Pfam" id="PF08281">
    <property type="entry name" value="Sigma70_r4_2"/>
    <property type="match status" value="1"/>
</dbReference>
<dbReference type="InterPro" id="IPR013249">
    <property type="entry name" value="RNA_pol_sigma70_r4_t2"/>
</dbReference>
<dbReference type="Pfam" id="PF04542">
    <property type="entry name" value="Sigma70_r2"/>
    <property type="match status" value="1"/>
</dbReference>
<dbReference type="Gene3D" id="1.10.10.10">
    <property type="entry name" value="Winged helix-like DNA-binding domain superfamily/Winged helix DNA-binding domain"/>
    <property type="match status" value="1"/>
</dbReference>
<evidence type="ECO:0000313" key="7">
    <source>
        <dbReference type="EMBL" id="GAA3975016.1"/>
    </source>
</evidence>
<keyword evidence="8" id="KW-1185">Reference proteome</keyword>
<dbReference type="SUPFAM" id="SSF88659">
    <property type="entry name" value="Sigma3 and sigma4 domains of RNA polymerase sigma factors"/>
    <property type="match status" value="1"/>
</dbReference>
<evidence type="ECO:0000256" key="2">
    <source>
        <dbReference type="ARBA" id="ARBA00023015"/>
    </source>
</evidence>
<name>A0ABP7Q1P9_9SPHI</name>
<protein>
    <submittedName>
        <fullName evidence="7">RNA polymerase sigma-70 factor</fullName>
    </submittedName>
</protein>
<feature type="domain" description="RNA polymerase sigma-70 region 2" evidence="5">
    <location>
        <begin position="30"/>
        <end position="96"/>
    </location>
</feature>
<dbReference type="NCBIfam" id="TIGR02937">
    <property type="entry name" value="sigma70-ECF"/>
    <property type="match status" value="1"/>
</dbReference>
<dbReference type="InterPro" id="IPR039425">
    <property type="entry name" value="RNA_pol_sigma-70-like"/>
</dbReference>
<comment type="caution">
    <text evidence="7">The sequence shown here is derived from an EMBL/GenBank/DDBJ whole genome shotgun (WGS) entry which is preliminary data.</text>
</comment>
<dbReference type="InterPro" id="IPR007627">
    <property type="entry name" value="RNA_pol_sigma70_r2"/>
</dbReference>